<feature type="transmembrane region" description="Helical" evidence="5">
    <location>
        <begin position="6"/>
        <end position="26"/>
    </location>
</feature>
<feature type="transmembrane region" description="Helical" evidence="5">
    <location>
        <begin position="63"/>
        <end position="81"/>
    </location>
</feature>
<sequence>MSLLGLIIFWSFIGSVASFLGALALVGREKPFTHAQTLLIISFAAGVLLSAVFFDLLPEAAQHAGGVAWGAVLAGIVFLFLSEKTLFWFHHHEEEYEGGEETPLLITIGDTIHNFIDGVAIAAAFMVAVPAGIVTALAVAAHEIPHEIADFGLLLSKGWSRTKTIAVNIGSAASSLLGAVLLYAMGDRVEMWLPHLMSFAAGMFVYLACSDLIPELHHCHGEECELKNSWWQIPVFLLGIMVVWGLVRVLE</sequence>
<evidence type="ECO:0000256" key="1">
    <source>
        <dbReference type="ARBA" id="ARBA00004141"/>
    </source>
</evidence>
<comment type="caution">
    <text evidence="6">The sequence shown here is derived from an EMBL/GenBank/DDBJ whole genome shotgun (WGS) entry which is preliminary data.</text>
</comment>
<evidence type="ECO:0000256" key="2">
    <source>
        <dbReference type="ARBA" id="ARBA00022692"/>
    </source>
</evidence>
<name>A0A0G1XKP4_9BACT</name>
<evidence type="ECO:0000256" key="5">
    <source>
        <dbReference type="SAM" id="Phobius"/>
    </source>
</evidence>
<dbReference type="Pfam" id="PF02535">
    <property type="entry name" value="Zip"/>
    <property type="match status" value="1"/>
</dbReference>
<evidence type="ECO:0000256" key="3">
    <source>
        <dbReference type="ARBA" id="ARBA00022989"/>
    </source>
</evidence>
<dbReference type="PANTHER" id="PTHR16950">
    <property type="entry name" value="ZINC TRANSPORTER SLC39A7 HISTIDINE-RICH MEMBRANE PROTEIN KE4"/>
    <property type="match status" value="1"/>
</dbReference>
<reference evidence="6 7" key="1">
    <citation type="journal article" date="2015" name="Nature">
        <title>rRNA introns, odd ribosomes, and small enigmatic genomes across a large radiation of phyla.</title>
        <authorList>
            <person name="Brown C.T."/>
            <person name="Hug L.A."/>
            <person name="Thomas B.C."/>
            <person name="Sharon I."/>
            <person name="Castelle C.J."/>
            <person name="Singh A."/>
            <person name="Wilkins M.J."/>
            <person name="Williams K.H."/>
            <person name="Banfield J.F."/>
        </authorList>
    </citation>
    <scope>NUCLEOTIDE SEQUENCE [LARGE SCALE GENOMIC DNA]</scope>
</reference>
<feature type="transmembrane region" description="Helical" evidence="5">
    <location>
        <begin position="230"/>
        <end position="250"/>
    </location>
</feature>
<gene>
    <name evidence="6" type="ORF">UY22_C0004G0010</name>
</gene>
<dbReference type="PANTHER" id="PTHR16950:SF16">
    <property type="entry name" value="ZINC TRANSPORTER ZIP13"/>
    <property type="match status" value="1"/>
</dbReference>
<dbReference type="GO" id="GO:0046873">
    <property type="term" value="F:metal ion transmembrane transporter activity"/>
    <property type="evidence" value="ECO:0007669"/>
    <property type="project" value="InterPro"/>
</dbReference>
<proteinExistence type="predicted"/>
<evidence type="ECO:0000256" key="4">
    <source>
        <dbReference type="ARBA" id="ARBA00023136"/>
    </source>
</evidence>
<feature type="transmembrane region" description="Helical" evidence="5">
    <location>
        <begin position="38"/>
        <end position="57"/>
    </location>
</feature>
<accession>A0A0G1XKP4</accession>
<organism evidence="6 7">
    <name type="scientific">Candidatus Amesbacteria bacterium GW2011_GWC1_48_10</name>
    <dbReference type="NCBI Taxonomy" id="1618365"/>
    <lineage>
        <taxon>Bacteria</taxon>
        <taxon>Candidatus Amesiibacteriota</taxon>
    </lineage>
</organism>
<dbReference type="GO" id="GO:0016020">
    <property type="term" value="C:membrane"/>
    <property type="evidence" value="ECO:0007669"/>
    <property type="project" value="UniProtKB-SubCell"/>
</dbReference>
<dbReference type="InterPro" id="IPR003689">
    <property type="entry name" value="ZIP"/>
</dbReference>
<dbReference type="EMBL" id="LCPE01000004">
    <property type="protein sequence ID" value="KKU94915.1"/>
    <property type="molecule type" value="Genomic_DNA"/>
</dbReference>
<evidence type="ECO:0008006" key="8">
    <source>
        <dbReference type="Google" id="ProtNLM"/>
    </source>
</evidence>
<dbReference type="Proteomes" id="UP000034877">
    <property type="component" value="Unassembled WGS sequence"/>
</dbReference>
<feature type="transmembrane region" description="Helical" evidence="5">
    <location>
        <begin position="191"/>
        <end position="209"/>
    </location>
</feature>
<keyword evidence="3 5" id="KW-1133">Transmembrane helix</keyword>
<feature type="transmembrane region" description="Helical" evidence="5">
    <location>
        <begin position="165"/>
        <end position="185"/>
    </location>
</feature>
<keyword evidence="2 5" id="KW-0812">Transmembrane</keyword>
<keyword evidence="4 5" id="KW-0472">Membrane</keyword>
<dbReference type="AlphaFoldDB" id="A0A0G1XKP4"/>
<protein>
    <recommendedName>
        <fullName evidence="8">Zinc/iron permease</fullName>
    </recommendedName>
</protein>
<evidence type="ECO:0000313" key="6">
    <source>
        <dbReference type="EMBL" id="KKU94915.1"/>
    </source>
</evidence>
<evidence type="ECO:0000313" key="7">
    <source>
        <dbReference type="Proteomes" id="UP000034877"/>
    </source>
</evidence>
<comment type="subcellular location">
    <subcellularLocation>
        <location evidence="1">Membrane</location>
        <topology evidence="1">Multi-pass membrane protein</topology>
    </subcellularLocation>
</comment>